<dbReference type="AlphaFoldDB" id="A0A833T1B8"/>
<evidence type="ECO:0008006" key="5">
    <source>
        <dbReference type="Google" id="ProtNLM"/>
    </source>
</evidence>
<comment type="caution">
    <text evidence="3">The sequence shown here is derived from an EMBL/GenBank/DDBJ whole genome shotgun (WGS) entry which is preliminary data.</text>
</comment>
<feature type="signal peptide" evidence="2">
    <location>
        <begin position="1"/>
        <end position="23"/>
    </location>
</feature>
<evidence type="ECO:0000256" key="1">
    <source>
        <dbReference type="SAM" id="MobiDB-lite"/>
    </source>
</evidence>
<feature type="region of interest" description="Disordered" evidence="1">
    <location>
        <begin position="44"/>
        <end position="64"/>
    </location>
</feature>
<gene>
    <name evidence="3" type="ORF">GN244_ATG10626</name>
</gene>
<evidence type="ECO:0000313" key="4">
    <source>
        <dbReference type="Proteomes" id="UP000602510"/>
    </source>
</evidence>
<dbReference type="EMBL" id="WSZM01000243">
    <property type="protein sequence ID" value="KAF4037245.1"/>
    <property type="molecule type" value="Genomic_DNA"/>
</dbReference>
<name>A0A833T1B8_PHYIN</name>
<keyword evidence="4" id="KW-1185">Reference proteome</keyword>
<reference evidence="3" key="1">
    <citation type="submission" date="2020-04" db="EMBL/GenBank/DDBJ databases">
        <title>Hybrid Assembly of Korean Phytophthora infestans isolates.</title>
        <authorList>
            <person name="Prokchorchik M."/>
            <person name="Lee Y."/>
            <person name="Seo J."/>
            <person name="Cho J.-H."/>
            <person name="Park Y.-E."/>
            <person name="Jang D.-C."/>
            <person name="Im J.-S."/>
            <person name="Choi J.-G."/>
            <person name="Park H.-J."/>
            <person name="Lee G.-B."/>
            <person name="Lee Y.-G."/>
            <person name="Hong S.-Y."/>
            <person name="Cho K."/>
            <person name="Sohn K.H."/>
        </authorList>
    </citation>
    <scope>NUCLEOTIDE SEQUENCE</scope>
    <source>
        <strain evidence="3">KR_1_A1</strain>
    </source>
</reference>
<keyword evidence="2" id="KW-0732">Signal</keyword>
<accession>A0A833T1B8</accession>
<sequence>MRLCHVVIAAEVALLAGSNGVTGTVDCPETPGTPSASWLPTFSFNDWNTGAPQSNGTPGTASGSWPSWFSFNGWNTAAPTTDGAPGTAWFPWFSFDNFTPGADTSGSNTEQQTPVIPSAQPTSGPEQPTAPEIPAVPTTDISESPAAQTIDVPATPAVDTTDAPVVNPIDAPETLAAKPTSAPETPAIEPASAPETPAQQTTDAPTTADPPAAETDTPTAATPSAAANSSATTTPSSNAKLCAKPRVRITSVDVGVAVEANEDEAALKLVAIAAIPGGGSCIAFHSGESVVVQELDTSDKLVSGSTVKVPLHDFADIYADKDGFVILGTRDAEGGGTLNCGNPSNLCGSAPSPAVPCYDMYMIRYDGTKEHGLRS</sequence>
<organism evidence="3 4">
    <name type="scientific">Phytophthora infestans</name>
    <name type="common">Potato late blight agent</name>
    <name type="synonym">Botrytis infestans</name>
    <dbReference type="NCBI Taxonomy" id="4787"/>
    <lineage>
        <taxon>Eukaryota</taxon>
        <taxon>Sar</taxon>
        <taxon>Stramenopiles</taxon>
        <taxon>Oomycota</taxon>
        <taxon>Peronosporomycetes</taxon>
        <taxon>Peronosporales</taxon>
        <taxon>Peronosporaceae</taxon>
        <taxon>Phytophthora</taxon>
    </lineage>
</organism>
<feature type="compositionally biased region" description="Low complexity" evidence="1">
    <location>
        <begin position="193"/>
        <end position="239"/>
    </location>
</feature>
<feature type="region of interest" description="Disordered" evidence="1">
    <location>
        <begin position="99"/>
        <end position="139"/>
    </location>
</feature>
<feature type="chain" id="PRO_5032677502" description="Carbohydrate-binding protein" evidence="2">
    <location>
        <begin position="24"/>
        <end position="375"/>
    </location>
</feature>
<evidence type="ECO:0000313" key="3">
    <source>
        <dbReference type="EMBL" id="KAF4037245.1"/>
    </source>
</evidence>
<evidence type="ECO:0000256" key="2">
    <source>
        <dbReference type="SAM" id="SignalP"/>
    </source>
</evidence>
<feature type="compositionally biased region" description="Polar residues" evidence="1">
    <location>
        <begin position="102"/>
        <end position="126"/>
    </location>
</feature>
<proteinExistence type="predicted"/>
<feature type="region of interest" description="Disordered" evidence="1">
    <location>
        <begin position="175"/>
        <end position="239"/>
    </location>
</feature>
<protein>
    <recommendedName>
        <fullName evidence="5">Carbohydrate-binding protein</fullName>
    </recommendedName>
</protein>
<dbReference type="Proteomes" id="UP000602510">
    <property type="component" value="Unassembled WGS sequence"/>
</dbReference>